<name>A0AB73AS54_BACFG</name>
<reference evidence="2 3" key="1">
    <citation type="submission" date="2014-02" db="EMBL/GenBank/DDBJ databases">
        <authorList>
            <person name="Sears C."/>
            <person name="Carroll K."/>
            <person name="Sack B.R."/>
            <person name="Qadri F."/>
            <person name="Myers L.L."/>
            <person name="Chung G.-T."/>
            <person name="Escheverria P."/>
            <person name="Fraser C.M."/>
            <person name="Sadzewicz L."/>
            <person name="Shefchek K.A."/>
            <person name="Tallon L."/>
            <person name="Das S.P."/>
            <person name="Daugherty S."/>
            <person name="Mongodin E.F."/>
        </authorList>
    </citation>
    <scope>NUCLEOTIDE SEQUENCE [LARGE SCALE GENOMIC DNA]</scope>
    <source>
        <strain evidence="2 3">3783N1-6</strain>
    </source>
</reference>
<dbReference type="AlphaFoldDB" id="A0AB73AS54"/>
<sequence>MPIYNCVVYVPLFICSIFVSYKGKYKYSFSVFMLHGRMSDTPSPYQNILSHTAIVVLKEQIRETLYLKLK</sequence>
<evidence type="ECO:0000256" key="1">
    <source>
        <dbReference type="SAM" id="Phobius"/>
    </source>
</evidence>
<feature type="transmembrane region" description="Helical" evidence="1">
    <location>
        <begin position="6"/>
        <end position="23"/>
    </location>
</feature>
<protein>
    <recommendedName>
        <fullName evidence="4">Transmembrane protein</fullName>
    </recommendedName>
</protein>
<keyword evidence="1" id="KW-1133">Transmembrane helix</keyword>
<proteinExistence type="predicted"/>
<evidence type="ECO:0000313" key="2">
    <source>
        <dbReference type="EMBL" id="EYB12055.1"/>
    </source>
</evidence>
<dbReference type="Proteomes" id="UP000021175">
    <property type="component" value="Unassembled WGS sequence"/>
</dbReference>
<organism evidence="2 3">
    <name type="scientific">Bacteroides fragilis str. 3783N1-6</name>
    <dbReference type="NCBI Taxonomy" id="1339310"/>
    <lineage>
        <taxon>Bacteria</taxon>
        <taxon>Pseudomonadati</taxon>
        <taxon>Bacteroidota</taxon>
        <taxon>Bacteroidia</taxon>
        <taxon>Bacteroidales</taxon>
        <taxon>Bacteroidaceae</taxon>
        <taxon>Bacteroides</taxon>
    </lineage>
</organism>
<comment type="caution">
    <text evidence="2">The sequence shown here is derived from an EMBL/GenBank/DDBJ whole genome shotgun (WGS) entry which is preliminary data.</text>
</comment>
<dbReference type="EMBL" id="JGEU01000017">
    <property type="protein sequence ID" value="EYB12055.1"/>
    <property type="molecule type" value="Genomic_DNA"/>
</dbReference>
<evidence type="ECO:0008006" key="4">
    <source>
        <dbReference type="Google" id="ProtNLM"/>
    </source>
</evidence>
<evidence type="ECO:0000313" key="3">
    <source>
        <dbReference type="Proteomes" id="UP000021175"/>
    </source>
</evidence>
<gene>
    <name evidence="2" type="ORF">M119_4811</name>
</gene>
<accession>A0AB73AS54</accession>
<keyword evidence="1" id="KW-0472">Membrane</keyword>
<keyword evidence="1" id="KW-0812">Transmembrane</keyword>